<dbReference type="AlphaFoldDB" id="A0A3P7X401"/>
<dbReference type="InterPro" id="IPR043936">
    <property type="entry name" value="HOOK_N"/>
</dbReference>
<dbReference type="GO" id="GO:0005813">
    <property type="term" value="C:centrosome"/>
    <property type="evidence" value="ECO:0007669"/>
    <property type="project" value="TreeGrafter"/>
</dbReference>
<keyword evidence="8" id="KW-1185">Reference proteome</keyword>
<protein>
    <submittedName>
        <fullName evidence="9">HOOK_N domain-containing protein</fullName>
    </submittedName>
</protein>
<feature type="compositionally biased region" description="Polar residues" evidence="5">
    <location>
        <begin position="1099"/>
        <end position="1110"/>
    </location>
</feature>
<feature type="compositionally biased region" description="Basic and acidic residues" evidence="5">
    <location>
        <begin position="1136"/>
        <end position="1148"/>
    </location>
</feature>
<organism evidence="7">
    <name type="scientific">Heligmosomoides polygyrus</name>
    <name type="common">Parasitic roundworm</name>
    <dbReference type="NCBI Taxonomy" id="6339"/>
    <lineage>
        <taxon>Eukaryota</taxon>
        <taxon>Metazoa</taxon>
        <taxon>Ecdysozoa</taxon>
        <taxon>Nematoda</taxon>
        <taxon>Chromadorea</taxon>
        <taxon>Rhabditida</taxon>
        <taxon>Rhabditina</taxon>
        <taxon>Rhabditomorpha</taxon>
        <taxon>Strongyloidea</taxon>
        <taxon>Heligmosomidae</taxon>
        <taxon>Heligmosomoides</taxon>
    </lineage>
</organism>
<feature type="compositionally biased region" description="Low complexity" evidence="5">
    <location>
        <begin position="164"/>
        <end position="173"/>
    </location>
</feature>
<dbReference type="OrthoDB" id="10254988at2759"/>
<dbReference type="InterPro" id="IPR036872">
    <property type="entry name" value="CH_dom_sf"/>
</dbReference>
<gene>
    <name evidence="7" type="ORF">HPBE_LOCUS6486</name>
</gene>
<feature type="region of interest" description="Disordered" evidence="5">
    <location>
        <begin position="1216"/>
        <end position="1251"/>
    </location>
</feature>
<evidence type="ECO:0000256" key="4">
    <source>
        <dbReference type="SAM" id="Coils"/>
    </source>
</evidence>
<feature type="region of interest" description="Disordered" evidence="5">
    <location>
        <begin position="571"/>
        <end position="596"/>
    </location>
</feature>
<dbReference type="WBParaSite" id="HPBE_0000648501-mRNA-1">
    <property type="protein sequence ID" value="HPBE_0000648501-mRNA-1"/>
    <property type="gene ID" value="HPBE_0000648501"/>
</dbReference>
<evidence type="ECO:0000313" key="9">
    <source>
        <dbReference type="WBParaSite" id="HPBE_0000648501-mRNA-1"/>
    </source>
</evidence>
<feature type="coiled-coil region" evidence="4">
    <location>
        <begin position="401"/>
        <end position="490"/>
    </location>
</feature>
<evidence type="ECO:0000256" key="5">
    <source>
        <dbReference type="SAM" id="MobiDB-lite"/>
    </source>
</evidence>
<evidence type="ECO:0000313" key="8">
    <source>
        <dbReference type="Proteomes" id="UP000050761"/>
    </source>
</evidence>
<name>A0A3P7X401_HELPZ</name>
<sequence>MISIGRQEHVRTRLITSRPSPSVAAILSSPAIRLLMTLRLLLAEFGHPVKLVIGDELFMQERRDVSGEELNKFVLLLLGCAVQGDKKKTFVSRITKLEKRLQQGIAKEIQKITETSSVVLSIDSLTRYDGTVVDHIEALMEQRDAFAQTLFQMADTESDGGGSSTESSSVSGEIELRRKIEKRPSRRTPSPPFLDRHSTVELSAKNAELRKLRKETEDKDDRINELTDELEASEAEVRKLKDERIELVKDARAAKDLRDELDCVQQKLDRLEKLERENSQLHEKLTKLEYVQSQLEHQRADNATLELSIEQLENELEILRQEKKTQNDTQIRLNEAQQSIRSLQTDIVEKNSKIEELLVEQSRLESELMCVNAKLLEIERRMDGGDHVPHESFGSLADEMADSERSEVVQLRLENRKLRAQLENNESSCTPSVELEQLRSEVEQREKEFVEQRAENELIQRQLQTVEATLTQLNREIVETTSEREKLRAERDESMMSLIDARKKFAQFQSEFGRKFEQEAQTKVMEVEAELQEVRRKLSSAEEDRKQTEKQLHRVCEEQKALRVTVDELREEKENAEAQSATSERARRNAETERNSLKTRLETLDAECEELRERARCAEDAARRLASGERRLVELQTRIGDLEAENRSIQQQMELETQKTQRLREDLVSEKSKAAELVSRLRSVCAAIALNGGKIEAEMDDHQLIDSIDDVIMGALTAAKREADALRLQQHTQIAELNDLKGDIEKLRRSESVSLNESDDRVRELSRENVSLKEQVFLVQEKVRELQVEVAAKNSEIASAKRSIEELSRNTEELLREDNAQLRVQIDLAEKSRIIAKKDADSLAAMHQALLSDHDRLQNLHDLLTQDYERARLENGDMKSKLKSQRPVTVSHSRELDEMRTALEHERNERDRQMRAYADLHNEQGALKRELDQIRKENDCLSRNCDGLGSEVRKLKLTEQAQRATVDDLMTTVEEQTRSIQAKELEIAKLHNTIELLTKVNRVYEEESRNLGRQVETLLHYNRELQEQALSEKNVAHLEQKQFHERLTALQRHKEKLEEKIMDQYRSMENKKLVDRQKQPLVKRAAKALIGRRRPSVPSGGSTTEDSSVYSADEGSPPLVNGIDDFDPFPPTCSSSEDHDRTSPRHESTFTPQDLTHGDFVRIRGDVVGGSMRDYSPRRMHTHSKEQISCNGLEKAVDGPYIAALPPRAPIRNTAATASLRTRPPPPPYTSSNGKQKPPPYPGRTPSEERLDKAMSIYENVSQAEVRANESTVWYEYGCV</sequence>
<evidence type="ECO:0000256" key="1">
    <source>
        <dbReference type="ARBA" id="ARBA00004496"/>
    </source>
</evidence>
<dbReference type="GO" id="GO:0005737">
    <property type="term" value="C:cytoplasm"/>
    <property type="evidence" value="ECO:0007669"/>
    <property type="project" value="UniProtKB-SubCell"/>
</dbReference>
<keyword evidence="3 4" id="KW-0175">Coiled coil</keyword>
<dbReference type="Proteomes" id="UP000050761">
    <property type="component" value="Unassembled WGS sequence"/>
</dbReference>
<dbReference type="EMBL" id="UZAH01025674">
    <property type="protein sequence ID" value="VDO68480.1"/>
    <property type="molecule type" value="Genomic_DNA"/>
</dbReference>
<evidence type="ECO:0000313" key="7">
    <source>
        <dbReference type="EMBL" id="VDO68480.1"/>
    </source>
</evidence>
<dbReference type="Pfam" id="PF19047">
    <property type="entry name" value="HOOK_N"/>
    <property type="match status" value="1"/>
</dbReference>
<proteinExistence type="predicted"/>
<feature type="coiled-coil region" evidence="4">
    <location>
        <begin position="1040"/>
        <end position="1067"/>
    </location>
</feature>
<dbReference type="SUPFAM" id="SSF116907">
    <property type="entry name" value="Hook domain"/>
    <property type="match status" value="1"/>
</dbReference>
<dbReference type="GO" id="GO:0008017">
    <property type="term" value="F:microtubule binding"/>
    <property type="evidence" value="ECO:0007669"/>
    <property type="project" value="TreeGrafter"/>
</dbReference>
<evidence type="ECO:0000256" key="2">
    <source>
        <dbReference type="ARBA" id="ARBA00022490"/>
    </source>
</evidence>
<feature type="coiled-coil region" evidence="4">
    <location>
        <begin position="199"/>
        <end position="374"/>
    </location>
</feature>
<dbReference type="GO" id="GO:0051959">
    <property type="term" value="F:dynein light intermediate chain binding"/>
    <property type="evidence" value="ECO:0007669"/>
    <property type="project" value="TreeGrafter"/>
</dbReference>
<feature type="coiled-coil region" evidence="4">
    <location>
        <begin position="755"/>
        <end position="944"/>
    </location>
</feature>
<dbReference type="PANTHER" id="PTHR18947:SF28">
    <property type="entry name" value="GIRDIN, ISOFORM A"/>
    <property type="match status" value="1"/>
</dbReference>
<dbReference type="Gene3D" id="1.10.418.10">
    <property type="entry name" value="Calponin-like domain"/>
    <property type="match status" value="1"/>
</dbReference>
<dbReference type="GO" id="GO:0031122">
    <property type="term" value="P:cytoplasmic microtubule organization"/>
    <property type="evidence" value="ECO:0007669"/>
    <property type="project" value="TreeGrafter"/>
</dbReference>
<dbReference type="GO" id="GO:0030705">
    <property type="term" value="P:cytoskeleton-dependent intracellular transport"/>
    <property type="evidence" value="ECO:0007669"/>
    <property type="project" value="InterPro"/>
</dbReference>
<reference evidence="9" key="2">
    <citation type="submission" date="2019-09" db="UniProtKB">
        <authorList>
            <consortium name="WormBaseParasite"/>
        </authorList>
    </citation>
    <scope>IDENTIFICATION</scope>
</reference>
<evidence type="ECO:0000256" key="3">
    <source>
        <dbReference type="ARBA" id="ARBA00023054"/>
    </source>
</evidence>
<feature type="region of interest" description="Disordered" evidence="5">
    <location>
        <begin position="1088"/>
        <end position="1153"/>
    </location>
</feature>
<feature type="compositionally biased region" description="Basic and acidic residues" evidence="5">
    <location>
        <begin position="584"/>
        <end position="596"/>
    </location>
</feature>
<feature type="region of interest" description="Disordered" evidence="5">
    <location>
        <begin position="155"/>
        <end position="197"/>
    </location>
</feature>
<evidence type="ECO:0000259" key="6">
    <source>
        <dbReference type="Pfam" id="PF19047"/>
    </source>
</evidence>
<accession>A0A3P7X401</accession>
<comment type="subcellular location">
    <subcellularLocation>
        <location evidence="1">Cytoplasm</location>
    </subcellularLocation>
</comment>
<dbReference type="PANTHER" id="PTHR18947">
    <property type="entry name" value="HOOK PROTEINS"/>
    <property type="match status" value="1"/>
</dbReference>
<reference evidence="7 8" key="1">
    <citation type="submission" date="2018-11" db="EMBL/GenBank/DDBJ databases">
        <authorList>
            <consortium name="Pathogen Informatics"/>
        </authorList>
    </citation>
    <scope>NUCLEOTIDE SEQUENCE [LARGE SCALE GENOMIC DNA]</scope>
</reference>
<feature type="domain" description="HOOK N-terminal" evidence="6">
    <location>
        <begin position="67"/>
        <end position="110"/>
    </location>
</feature>
<feature type="coiled-coil region" evidence="4">
    <location>
        <begin position="973"/>
        <end position="1007"/>
    </location>
</feature>
<keyword evidence="2" id="KW-0963">Cytoplasm</keyword>